<evidence type="ECO:0000313" key="8">
    <source>
        <dbReference type="EMBL" id="CAJ0602692.1"/>
    </source>
</evidence>
<dbReference type="EMBL" id="CATQJL010000305">
    <property type="protein sequence ID" value="CAJ0602692.1"/>
    <property type="molecule type" value="Genomic_DNA"/>
</dbReference>
<dbReference type="GO" id="GO:0015165">
    <property type="term" value="F:pyrimidine nucleotide-sugar transmembrane transporter activity"/>
    <property type="evidence" value="ECO:0007669"/>
    <property type="project" value="InterPro"/>
</dbReference>
<organism evidence="8 9">
    <name type="scientific">Cylicocyclus nassatus</name>
    <name type="common">Nematode worm</name>
    <dbReference type="NCBI Taxonomy" id="53992"/>
    <lineage>
        <taxon>Eukaryota</taxon>
        <taxon>Metazoa</taxon>
        <taxon>Ecdysozoa</taxon>
        <taxon>Nematoda</taxon>
        <taxon>Chromadorea</taxon>
        <taxon>Rhabditida</taxon>
        <taxon>Rhabditina</taxon>
        <taxon>Rhabditomorpha</taxon>
        <taxon>Strongyloidea</taxon>
        <taxon>Strongylidae</taxon>
        <taxon>Cylicocyclus</taxon>
    </lineage>
</organism>
<name>A0AA36MAM9_CYLNA</name>
<comment type="subcellular location">
    <subcellularLocation>
        <location evidence="1">Membrane</location>
        <topology evidence="1">Multi-pass membrane protein</topology>
    </subcellularLocation>
</comment>
<proteinExistence type="inferred from homology"/>
<feature type="transmembrane region" description="Helical" evidence="7">
    <location>
        <begin position="218"/>
        <end position="238"/>
    </location>
</feature>
<keyword evidence="3" id="KW-0762">Sugar transport</keyword>
<keyword evidence="9" id="KW-1185">Reference proteome</keyword>
<evidence type="ECO:0000256" key="2">
    <source>
        <dbReference type="ARBA" id="ARBA00009976"/>
    </source>
</evidence>
<reference evidence="8" key="1">
    <citation type="submission" date="2023-07" db="EMBL/GenBank/DDBJ databases">
        <authorList>
            <consortium name="CYATHOMIX"/>
        </authorList>
    </citation>
    <scope>NUCLEOTIDE SEQUENCE</scope>
    <source>
        <strain evidence="8">N/A</strain>
    </source>
</reference>
<accession>A0AA36MAM9</accession>
<evidence type="ECO:0008006" key="10">
    <source>
        <dbReference type="Google" id="ProtNLM"/>
    </source>
</evidence>
<comment type="caution">
    <text evidence="8">The sequence shown here is derived from an EMBL/GenBank/DDBJ whole genome shotgun (WGS) entry which is preliminary data.</text>
</comment>
<feature type="transmembrane region" description="Helical" evidence="7">
    <location>
        <begin position="188"/>
        <end position="206"/>
    </location>
</feature>
<evidence type="ECO:0000256" key="7">
    <source>
        <dbReference type="SAM" id="Phobius"/>
    </source>
</evidence>
<keyword evidence="5 7" id="KW-1133">Transmembrane helix</keyword>
<protein>
    <recommendedName>
        <fullName evidence="10">UDP-galactose transporter</fullName>
    </recommendedName>
</protein>
<evidence type="ECO:0000313" key="9">
    <source>
        <dbReference type="Proteomes" id="UP001176961"/>
    </source>
</evidence>
<gene>
    <name evidence="8" type="ORF">CYNAS_LOCUS14675</name>
</gene>
<feature type="transmembrane region" description="Helical" evidence="7">
    <location>
        <begin position="250"/>
        <end position="270"/>
    </location>
</feature>
<dbReference type="InterPro" id="IPR037185">
    <property type="entry name" value="EmrE-like"/>
</dbReference>
<evidence type="ECO:0000256" key="6">
    <source>
        <dbReference type="ARBA" id="ARBA00023136"/>
    </source>
</evidence>
<feature type="transmembrane region" description="Helical" evidence="7">
    <location>
        <begin position="52"/>
        <end position="72"/>
    </location>
</feature>
<feature type="transmembrane region" description="Helical" evidence="7">
    <location>
        <begin position="84"/>
        <end position="108"/>
    </location>
</feature>
<dbReference type="GO" id="GO:0000139">
    <property type="term" value="C:Golgi membrane"/>
    <property type="evidence" value="ECO:0007669"/>
    <property type="project" value="InterPro"/>
</dbReference>
<dbReference type="PANTHER" id="PTHR10231">
    <property type="entry name" value="NUCLEOTIDE-SUGAR TRANSMEMBRANE TRANSPORTER"/>
    <property type="match status" value="1"/>
</dbReference>
<dbReference type="NCBIfam" id="TIGR00803">
    <property type="entry name" value="nst"/>
    <property type="match status" value="1"/>
</dbReference>
<feature type="transmembrane region" description="Helical" evidence="7">
    <location>
        <begin position="340"/>
        <end position="359"/>
    </location>
</feature>
<dbReference type="PIRSF" id="PIRSF005799">
    <property type="entry name" value="UDP-gal_transpt"/>
    <property type="match status" value="1"/>
</dbReference>
<evidence type="ECO:0000256" key="5">
    <source>
        <dbReference type="ARBA" id="ARBA00022989"/>
    </source>
</evidence>
<keyword evidence="6 7" id="KW-0472">Membrane</keyword>
<keyword evidence="3" id="KW-0813">Transport</keyword>
<dbReference type="InterPro" id="IPR007271">
    <property type="entry name" value="Nuc_sug_transpt"/>
</dbReference>
<comment type="similarity">
    <text evidence="2">Belongs to the nucleotide-sugar transporter family. SLC35A subfamily.</text>
</comment>
<evidence type="ECO:0000256" key="4">
    <source>
        <dbReference type="ARBA" id="ARBA00022692"/>
    </source>
</evidence>
<feature type="transmembrane region" description="Helical" evidence="7">
    <location>
        <begin position="290"/>
        <end position="310"/>
    </location>
</feature>
<dbReference type="Pfam" id="PF04142">
    <property type="entry name" value="Nuc_sug_transp"/>
    <property type="match status" value="1"/>
</dbReference>
<evidence type="ECO:0000256" key="1">
    <source>
        <dbReference type="ARBA" id="ARBA00004141"/>
    </source>
</evidence>
<evidence type="ECO:0000256" key="3">
    <source>
        <dbReference type="ARBA" id="ARBA00022597"/>
    </source>
</evidence>
<keyword evidence="4 7" id="KW-0812">Transmembrane</keyword>
<sequence>MIQLQQNFLRCCSKKAITQVIMELSQSNVHVKREAKSLPNGDEESTIKKIRLLLCSVQFLSMFLLVVEHTGMPFLVRATNKDKAFLPTTCVFFMEIIKMTICSCVIFYSSGSPTGFLQKMHSTLWVNRIESLKVSVPAFAYALQNNLYYIALGNVDATTYTITYQLRILTTAILSVVMLKKEISVCQWGALTLSGIGVILVQMDVLSTHVKSDGGVKWLGILATIGMCWTSAFAGVYFEKMLKGGNSNMFVQNLRLSIMTLLFASCTMWTSDGTKIMEKGLFQGWTRLVWTMVILSALGGIVVSAVMKYADNIKKTYCQTLSIGLTAMISVLIGERLLTVNLVTGVTIVMVSLAAYAFYPPTHPPATPSNNLSKTREYERFV</sequence>
<dbReference type="SUPFAM" id="SSF103481">
    <property type="entry name" value="Multidrug resistance efflux transporter EmrE"/>
    <property type="match status" value="1"/>
</dbReference>
<dbReference type="AlphaFoldDB" id="A0AA36MAM9"/>
<dbReference type="Proteomes" id="UP001176961">
    <property type="component" value="Unassembled WGS sequence"/>
</dbReference>